<evidence type="ECO:0000256" key="3">
    <source>
        <dbReference type="ARBA" id="ARBA00022989"/>
    </source>
</evidence>
<comment type="caution">
    <text evidence="5">The sequence shown here is derived from an EMBL/GenBank/DDBJ whole genome shotgun (WGS) entry which is preliminary data.</text>
</comment>
<dbReference type="Proteomes" id="UP001165060">
    <property type="component" value="Unassembled WGS sequence"/>
</dbReference>
<name>A0ABQ6MZR7_9STRA</name>
<protein>
    <submittedName>
        <fullName evidence="5">Uncharacterized protein</fullName>
    </submittedName>
</protein>
<sequence length="407" mass="43771">MGLSPDPPPQPPHLARALAVRYLVPGFYVSGDSCYRDLGIDHSPSPPAPDDAAAVAAWVEELLGRYYAARNPEKLEDSGFVADLARRWYGRYPELLGELESKYAIHPLASPATQVSSVPSQTTPFLNKVLASFALSPSPTVPSPAHVLKTLTFSQKEVLDFSNQTNSMSNEMLKEVTTATTKQLIKHTIASSVMSAIALPLFVSSQIHDIDSTWALLLDRSDGIGRAFARQLLAAEGGDAGRVVDFVGISWGARLVYSCLKELAAASGKIEEMEGEGEGEVALPVEIQGTDGEPVTVARHPLDIVGDVTLLGTPAHLDPAAWREIRLLASGRVANCYSGKDRLLTGIFNYKRMQGAIKFKGAVVGAQPVGVEGVLDVDCGGQVEGEGVERHEDWSRLFLEIEKTKLA</sequence>
<evidence type="ECO:0000256" key="4">
    <source>
        <dbReference type="ARBA" id="ARBA00023136"/>
    </source>
</evidence>
<dbReference type="PANTHER" id="PTHR17920:SF3">
    <property type="entry name" value="TRANSMEMBRANE AND COILED-COIL DOMAIN-CONTAINING PROTEIN 4"/>
    <property type="match status" value="1"/>
</dbReference>
<keyword evidence="2" id="KW-0812">Transmembrane</keyword>
<evidence type="ECO:0000313" key="5">
    <source>
        <dbReference type="EMBL" id="GMI36133.1"/>
    </source>
</evidence>
<evidence type="ECO:0000256" key="1">
    <source>
        <dbReference type="ARBA" id="ARBA00004141"/>
    </source>
</evidence>
<reference evidence="5 6" key="1">
    <citation type="journal article" date="2023" name="Commun. Biol.">
        <title>Genome analysis of Parmales, the sister group of diatoms, reveals the evolutionary specialization of diatoms from phago-mixotrophs to photoautotrophs.</title>
        <authorList>
            <person name="Ban H."/>
            <person name="Sato S."/>
            <person name="Yoshikawa S."/>
            <person name="Yamada K."/>
            <person name="Nakamura Y."/>
            <person name="Ichinomiya M."/>
            <person name="Sato N."/>
            <person name="Blanc-Mathieu R."/>
            <person name="Endo H."/>
            <person name="Kuwata A."/>
            <person name="Ogata H."/>
        </authorList>
    </citation>
    <scope>NUCLEOTIDE SEQUENCE [LARGE SCALE GENOMIC DNA]</scope>
</reference>
<organism evidence="5 6">
    <name type="scientific">Tetraparma gracilis</name>
    <dbReference type="NCBI Taxonomy" id="2962635"/>
    <lineage>
        <taxon>Eukaryota</taxon>
        <taxon>Sar</taxon>
        <taxon>Stramenopiles</taxon>
        <taxon>Ochrophyta</taxon>
        <taxon>Bolidophyceae</taxon>
        <taxon>Parmales</taxon>
        <taxon>Triparmaceae</taxon>
        <taxon>Tetraparma</taxon>
    </lineage>
</organism>
<evidence type="ECO:0000313" key="6">
    <source>
        <dbReference type="Proteomes" id="UP001165060"/>
    </source>
</evidence>
<dbReference type="EMBL" id="BRYB01000718">
    <property type="protein sequence ID" value="GMI36133.1"/>
    <property type="molecule type" value="Genomic_DNA"/>
</dbReference>
<dbReference type="InterPro" id="IPR007941">
    <property type="entry name" value="DUF726"/>
</dbReference>
<keyword evidence="4" id="KW-0472">Membrane</keyword>
<proteinExistence type="predicted"/>
<keyword evidence="3" id="KW-1133">Transmembrane helix</keyword>
<accession>A0ABQ6MZR7</accession>
<dbReference type="PANTHER" id="PTHR17920">
    <property type="entry name" value="TRANSMEMBRANE AND COILED-COIL DOMAIN-CONTAINING PROTEIN 4 TMCO4"/>
    <property type="match status" value="1"/>
</dbReference>
<gene>
    <name evidence="5" type="ORF">TeGR_g15213</name>
</gene>
<keyword evidence="6" id="KW-1185">Reference proteome</keyword>
<comment type="subcellular location">
    <subcellularLocation>
        <location evidence="1">Membrane</location>
        <topology evidence="1">Multi-pass membrane protein</topology>
    </subcellularLocation>
</comment>
<evidence type="ECO:0000256" key="2">
    <source>
        <dbReference type="ARBA" id="ARBA00022692"/>
    </source>
</evidence>
<dbReference type="Pfam" id="PF05277">
    <property type="entry name" value="DUF726"/>
    <property type="match status" value="2"/>
</dbReference>